<feature type="region of interest" description="Disordered" evidence="1">
    <location>
        <begin position="146"/>
        <end position="175"/>
    </location>
</feature>
<dbReference type="AlphaFoldDB" id="E9DE53"/>
<dbReference type="EMBL" id="GL636501">
    <property type="protein sequence ID" value="EFW15407.1"/>
    <property type="molecule type" value="Genomic_DNA"/>
</dbReference>
<evidence type="ECO:0000313" key="2">
    <source>
        <dbReference type="EMBL" id="EFW15407.1"/>
    </source>
</evidence>
<gene>
    <name evidence="2" type="ORF">CPSG_07844</name>
</gene>
<dbReference type="VEuPathDB" id="FungiDB:CPSG_07844"/>
<keyword evidence="3" id="KW-1185">Reference proteome</keyword>
<organism evidence="3">
    <name type="scientific">Coccidioides posadasii (strain RMSCC 757 / Silveira)</name>
    <name type="common">Valley fever fungus</name>
    <dbReference type="NCBI Taxonomy" id="443226"/>
    <lineage>
        <taxon>Eukaryota</taxon>
        <taxon>Fungi</taxon>
        <taxon>Dikarya</taxon>
        <taxon>Ascomycota</taxon>
        <taxon>Pezizomycotina</taxon>
        <taxon>Eurotiomycetes</taxon>
        <taxon>Eurotiomycetidae</taxon>
        <taxon>Onygenales</taxon>
        <taxon>Onygenaceae</taxon>
        <taxon>Coccidioides</taxon>
    </lineage>
</organism>
<dbReference type="Proteomes" id="UP000002497">
    <property type="component" value="Unassembled WGS sequence"/>
</dbReference>
<reference evidence="3" key="1">
    <citation type="journal article" date="2010" name="Genome Res.">
        <title>Population genomic sequencing of Coccidioides fungi reveals recent hybridization and transposon control.</title>
        <authorList>
            <person name="Neafsey D.E."/>
            <person name="Barker B.M."/>
            <person name="Sharpton T.J."/>
            <person name="Stajich J.E."/>
            <person name="Park D.J."/>
            <person name="Whiston E."/>
            <person name="Hung C.-Y."/>
            <person name="McMahan C."/>
            <person name="White J."/>
            <person name="Sykes S."/>
            <person name="Heiman D."/>
            <person name="Young S."/>
            <person name="Zeng Q."/>
            <person name="Abouelleil A."/>
            <person name="Aftuck L."/>
            <person name="Bessette D."/>
            <person name="Brown A."/>
            <person name="FitzGerald M."/>
            <person name="Lui A."/>
            <person name="Macdonald J.P."/>
            <person name="Priest M."/>
            <person name="Orbach M.J."/>
            <person name="Galgiani J.N."/>
            <person name="Kirkland T.N."/>
            <person name="Cole G.T."/>
            <person name="Birren B.W."/>
            <person name="Henn M.R."/>
            <person name="Taylor J.W."/>
            <person name="Rounsley S.D."/>
        </authorList>
    </citation>
    <scope>NUCLEOTIDE SEQUENCE [LARGE SCALE GENOMIC DNA]</scope>
    <source>
        <strain evidence="3">RMSCC 757 / Silveira</strain>
    </source>
</reference>
<evidence type="ECO:0000256" key="1">
    <source>
        <dbReference type="SAM" id="MobiDB-lite"/>
    </source>
</evidence>
<protein>
    <submittedName>
        <fullName evidence="2">Uncharacterized protein</fullName>
    </submittedName>
</protein>
<accession>E9DE53</accession>
<proteinExistence type="predicted"/>
<dbReference type="HOGENOM" id="CLU_1023103_0_0_1"/>
<sequence length="272" mass="30424">MIDRWGKLAVSLYGIAIARKGLLRSMSESSIPVPVALSDSANRKASGTSAEGGWNSRRVFAWEGWNFRVSLPPTFPVAAAYLTVWAWMVARQAKHSFKLTDVNDTFQSSEHILCAYMDGGRSFGSLSIRFESRNTTWLAHLDCWSSDKSPSTADSFHPSRREDRPPDGWHGSETTPSFVRKRAAPYRWAGELDHLCGGAERFEMDSRLEDGLFQPPGEIPAFWESSKPKEMALRSRPAGFPTLLGFSPSQPILKLTVLIEILPSWRPRLGHT</sequence>
<feature type="compositionally biased region" description="Basic and acidic residues" evidence="1">
    <location>
        <begin position="157"/>
        <end position="167"/>
    </location>
</feature>
<reference evidence="3" key="2">
    <citation type="submission" date="2010-03" db="EMBL/GenBank/DDBJ databases">
        <title>The genome sequence of Coccidioides posadasii strain Silveira.</title>
        <authorList>
            <consortium name="The Broad Institute Genome Sequencing Center for Infectious Disease"/>
            <person name="Neafsey D."/>
            <person name="Orbach M."/>
            <person name="Henn M.R."/>
            <person name="Cole G.T."/>
            <person name="Galgiani J."/>
            <person name="Gardner M.J."/>
            <person name="Kirkland T.N."/>
            <person name="Taylor J.W."/>
            <person name="Young S.K."/>
            <person name="Zeng Q."/>
            <person name="Koehrsen M."/>
            <person name="Alvarado L."/>
            <person name="Berlin A."/>
            <person name="Borenstein D."/>
            <person name="Chapman S.B."/>
            <person name="Chen Z."/>
            <person name="Engels R."/>
            <person name="Freedman E."/>
            <person name="Gellesch M."/>
            <person name="Goldberg J."/>
            <person name="Griggs A."/>
            <person name="Gujja S."/>
            <person name="Heilman E."/>
            <person name="Heiman D."/>
            <person name="Howarth C."/>
            <person name="Jen D."/>
            <person name="Larson L."/>
            <person name="Mehta T."/>
            <person name="Neiman D."/>
            <person name="Park D."/>
            <person name="Pearson M."/>
            <person name="Richards J."/>
            <person name="Roberts A."/>
            <person name="Saif S."/>
            <person name="Shea T."/>
            <person name="Shenoy N."/>
            <person name="Sisk P."/>
            <person name="Stolte C."/>
            <person name="Sykes S."/>
            <person name="Walk T."/>
            <person name="White J."/>
            <person name="Yandava C."/>
            <person name="Haas B."/>
            <person name="Nusbaum C."/>
            <person name="Birren B."/>
        </authorList>
    </citation>
    <scope>NUCLEOTIDE SEQUENCE [LARGE SCALE GENOMIC DNA]</scope>
    <source>
        <strain evidence="3">RMSCC 757 / Silveira</strain>
    </source>
</reference>
<evidence type="ECO:0000313" key="3">
    <source>
        <dbReference type="Proteomes" id="UP000002497"/>
    </source>
</evidence>
<name>E9DE53_COCPS</name>